<protein>
    <submittedName>
        <fullName evidence="2">Uncharacterized protein</fullName>
    </submittedName>
</protein>
<feature type="compositionally biased region" description="Polar residues" evidence="1">
    <location>
        <begin position="67"/>
        <end position="78"/>
    </location>
</feature>
<comment type="caution">
    <text evidence="2">The sequence shown here is derived from an EMBL/GenBank/DDBJ whole genome shotgun (WGS) entry which is preliminary data.</text>
</comment>
<evidence type="ECO:0000313" key="2">
    <source>
        <dbReference type="EMBL" id="GFY81471.1"/>
    </source>
</evidence>
<accession>A0A7J0E4Q4</accession>
<feature type="region of interest" description="Disordered" evidence="1">
    <location>
        <begin position="66"/>
        <end position="90"/>
    </location>
</feature>
<dbReference type="Proteomes" id="UP000585474">
    <property type="component" value="Unassembled WGS sequence"/>
</dbReference>
<name>A0A7J0E4Q4_9ERIC</name>
<evidence type="ECO:0000313" key="3">
    <source>
        <dbReference type="Proteomes" id="UP000585474"/>
    </source>
</evidence>
<organism evidence="2 3">
    <name type="scientific">Actinidia rufa</name>
    <dbReference type="NCBI Taxonomy" id="165716"/>
    <lineage>
        <taxon>Eukaryota</taxon>
        <taxon>Viridiplantae</taxon>
        <taxon>Streptophyta</taxon>
        <taxon>Embryophyta</taxon>
        <taxon>Tracheophyta</taxon>
        <taxon>Spermatophyta</taxon>
        <taxon>Magnoliopsida</taxon>
        <taxon>eudicotyledons</taxon>
        <taxon>Gunneridae</taxon>
        <taxon>Pentapetalae</taxon>
        <taxon>asterids</taxon>
        <taxon>Ericales</taxon>
        <taxon>Actinidiaceae</taxon>
        <taxon>Actinidia</taxon>
    </lineage>
</organism>
<reference evidence="2 3" key="1">
    <citation type="submission" date="2019-07" db="EMBL/GenBank/DDBJ databases">
        <title>De Novo Assembly of kiwifruit Actinidia rufa.</title>
        <authorList>
            <person name="Sugita-Konishi S."/>
            <person name="Sato K."/>
            <person name="Mori E."/>
            <person name="Abe Y."/>
            <person name="Kisaki G."/>
            <person name="Hamano K."/>
            <person name="Suezawa K."/>
            <person name="Otani M."/>
            <person name="Fukuda T."/>
            <person name="Manabe T."/>
            <person name="Gomi K."/>
            <person name="Tabuchi M."/>
            <person name="Akimitsu K."/>
            <person name="Kataoka I."/>
        </authorList>
    </citation>
    <scope>NUCLEOTIDE SEQUENCE [LARGE SCALE GENOMIC DNA]</scope>
    <source>
        <strain evidence="3">cv. Fuchu</strain>
    </source>
</reference>
<keyword evidence="3" id="KW-1185">Reference proteome</keyword>
<proteinExistence type="predicted"/>
<evidence type="ECO:0000256" key="1">
    <source>
        <dbReference type="SAM" id="MobiDB-lite"/>
    </source>
</evidence>
<dbReference type="AlphaFoldDB" id="A0A7J0E4Q4"/>
<sequence>MKVEGKNEQSVAMMRMKPLTAYLPPIGRQPWLTAAAASDNPRGYLLVFDQPSSDSTGPPIVVAASDRPSNPEQPSCHHQQPIVGPLLASS</sequence>
<dbReference type="EMBL" id="BJWL01000001">
    <property type="protein sequence ID" value="GFY81471.1"/>
    <property type="molecule type" value="Genomic_DNA"/>
</dbReference>
<gene>
    <name evidence="2" type="ORF">Acr_01g0012800</name>
</gene>